<name>Q2SC74_HAHCH</name>
<evidence type="ECO:0000313" key="1">
    <source>
        <dbReference type="EMBL" id="ABC31750.1"/>
    </source>
</evidence>
<accession>Q2SC74</accession>
<keyword evidence="2" id="KW-1185">Reference proteome</keyword>
<dbReference type="KEGG" id="hch:HCH_05067"/>
<proteinExistence type="predicted"/>
<protein>
    <submittedName>
        <fullName evidence="1">Uncharacterized protein</fullName>
    </submittedName>
</protein>
<reference evidence="1 2" key="1">
    <citation type="journal article" date="2005" name="Nucleic Acids Res.">
        <title>Genomic blueprint of Hahella chejuensis, a marine microbe producing an algicidal agent.</title>
        <authorList>
            <person name="Jeong H."/>
            <person name="Yim J.H."/>
            <person name="Lee C."/>
            <person name="Choi S.-H."/>
            <person name="Park Y.K."/>
            <person name="Yoon S.H."/>
            <person name="Hur C.-G."/>
            <person name="Kang H.-Y."/>
            <person name="Kim D."/>
            <person name="Lee H.H."/>
            <person name="Park K.H."/>
            <person name="Park S.-H."/>
            <person name="Park H.-S."/>
            <person name="Lee H.K."/>
            <person name="Oh T.K."/>
            <person name="Kim J.F."/>
        </authorList>
    </citation>
    <scope>NUCLEOTIDE SEQUENCE [LARGE SCALE GENOMIC DNA]</scope>
    <source>
        <strain evidence="1 2">KCTC 2396</strain>
    </source>
</reference>
<dbReference type="AlphaFoldDB" id="Q2SC74"/>
<organism evidence="1 2">
    <name type="scientific">Hahella chejuensis (strain KCTC 2396)</name>
    <dbReference type="NCBI Taxonomy" id="349521"/>
    <lineage>
        <taxon>Bacteria</taxon>
        <taxon>Pseudomonadati</taxon>
        <taxon>Pseudomonadota</taxon>
        <taxon>Gammaproteobacteria</taxon>
        <taxon>Oceanospirillales</taxon>
        <taxon>Hahellaceae</taxon>
        <taxon>Hahella</taxon>
    </lineage>
</organism>
<sequence length="53" mass="5782">MSSDLLCFDGSTYSVRGTSAKTFNFNNLLGIAEDIPTSCSSLLYFNHSAIDKE</sequence>
<gene>
    <name evidence="1" type="ordered locus">HCH_05067</name>
</gene>
<dbReference type="HOGENOM" id="CLU_3062126_0_0_6"/>
<dbReference type="EMBL" id="CP000155">
    <property type="protein sequence ID" value="ABC31750.1"/>
    <property type="molecule type" value="Genomic_DNA"/>
</dbReference>
<dbReference type="Proteomes" id="UP000000238">
    <property type="component" value="Chromosome"/>
</dbReference>
<evidence type="ECO:0000313" key="2">
    <source>
        <dbReference type="Proteomes" id="UP000000238"/>
    </source>
</evidence>